<evidence type="ECO:0000313" key="1">
    <source>
        <dbReference type="EMBL" id="CAB4573339.1"/>
    </source>
</evidence>
<gene>
    <name evidence="1" type="ORF">UFOPK1722_00533</name>
</gene>
<name>A0A6J6ED77_9ZZZZ</name>
<dbReference type="EMBL" id="CAEZTS010000033">
    <property type="protein sequence ID" value="CAB4573339.1"/>
    <property type="molecule type" value="Genomic_DNA"/>
</dbReference>
<reference evidence="1" key="1">
    <citation type="submission" date="2020-05" db="EMBL/GenBank/DDBJ databases">
        <authorList>
            <person name="Chiriac C."/>
            <person name="Salcher M."/>
            <person name="Ghai R."/>
            <person name="Kavagutti S V."/>
        </authorList>
    </citation>
    <scope>NUCLEOTIDE SEQUENCE</scope>
</reference>
<dbReference type="AlphaFoldDB" id="A0A6J6ED77"/>
<sequence>MNRSVNPMSIREIASSCGSVAPMHTTHATAADTTTYSWRMVFAAKQNKAAKAFAVANTKRSPQRLGEPLT</sequence>
<proteinExistence type="predicted"/>
<protein>
    <submittedName>
        <fullName evidence="1">Unannotated protein</fullName>
    </submittedName>
</protein>
<accession>A0A6J6ED77</accession>
<organism evidence="1">
    <name type="scientific">freshwater metagenome</name>
    <dbReference type="NCBI Taxonomy" id="449393"/>
    <lineage>
        <taxon>unclassified sequences</taxon>
        <taxon>metagenomes</taxon>
        <taxon>ecological metagenomes</taxon>
    </lineage>
</organism>